<organism evidence="10 11">
    <name type="scientific">Candidatus Avisuccinivibrio stercorigallinarum</name>
    <dbReference type="NCBI Taxonomy" id="2840704"/>
    <lineage>
        <taxon>Bacteria</taxon>
        <taxon>Pseudomonadati</taxon>
        <taxon>Pseudomonadota</taxon>
        <taxon>Gammaproteobacteria</taxon>
        <taxon>Aeromonadales</taxon>
        <taxon>Succinivibrionaceae</taxon>
        <taxon>Succinivibrionaceae incertae sedis</taxon>
        <taxon>Candidatus Avisuccinivibrio</taxon>
    </lineage>
</organism>
<dbReference type="GO" id="GO:0016740">
    <property type="term" value="F:transferase activity"/>
    <property type="evidence" value="ECO:0007669"/>
    <property type="project" value="UniProtKB-KW"/>
</dbReference>
<evidence type="ECO:0000256" key="3">
    <source>
        <dbReference type="ARBA" id="ARBA00022679"/>
    </source>
</evidence>
<reference evidence="10" key="2">
    <citation type="journal article" date="2021" name="PeerJ">
        <title>Extensive microbial diversity within the chicken gut microbiome revealed by metagenomics and culture.</title>
        <authorList>
            <person name="Gilroy R."/>
            <person name="Ravi A."/>
            <person name="Getino M."/>
            <person name="Pursley I."/>
            <person name="Horton D.L."/>
            <person name="Alikhan N.F."/>
            <person name="Baker D."/>
            <person name="Gharbi K."/>
            <person name="Hall N."/>
            <person name="Watson M."/>
            <person name="Adriaenssens E.M."/>
            <person name="Foster-Nyarko E."/>
            <person name="Jarju S."/>
            <person name="Secka A."/>
            <person name="Antonio M."/>
            <person name="Oren A."/>
            <person name="Chaudhuri R.R."/>
            <person name="La Ragione R."/>
            <person name="Hildebrand F."/>
            <person name="Pallen M.J."/>
        </authorList>
    </citation>
    <scope>NUCLEOTIDE SEQUENCE</scope>
    <source>
        <strain evidence="10">17213</strain>
    </source>
</reference>
<comment type="similarity">
    <text evidence="2">Belongs to the YkuD family.</text>
</comment>
<dbReference type="GO" id="GO:0071555">
    <property type="term" value="P:cell wall organization"/>
    <property type="evidence" value="ECO:0007669"/>
    <property type="project" value="UniProtKB-UniRule"/>
</dbReference>
<keyword evidence="3" id="KW-0808">Transferase</keyword>
<evidence type="ECO:0000256" key="7">
    <source>
        <dbReference type="PROSITE-ProRule" id="PRU01373"/>
    </source>
</evidence>
<feature type="active site" description="Proton donor/acceptor" evidence="7">
    <location>
        <position position="161"/>
    </location>
</feature>
<dbReference type="GO" id="GO:0008360">
    <property type="term" value="P:regulation of cell shape"/>
    <property type="evidence" value="ECO:0007669"/>
    <property type="project" value="UniProtKB-UniRule"/>
</dbReference>
<dbReference type="AlphaFoldDB" id="A0A9D9DB70"/>
<evidence type="ECO:0000256" key="1">
    <source>
        <dbReference type="ARBA" id="ARBA00004752"/>
    </source>
</evidence>
<evidence type="ECO:0000256" key="2">
    <source>
        <dbReference type="ARBA" id="ARBA00005992"/>
    </source>
</evidence>
<name>A0A9D9DB70_9GAMM</name>
<dbReference type="Gene3D" id="2.40.440.10">
    <property type="entry name" value="L,D-transpeptidase catalytic domain-like"/>
    <property type="match status" value="1"/>
</dbReference>
<dbReference type="InterPro" id="IPR005490">
    <property type="entry name" value="LD_TPept_cat_dom"/>
</dbReference>
<reference evidence="10" key="1">
    <citation type="submission" date="2020-10" db="EMBL/GenBank/DDBJ databases">
        <authorList>
            <person name="Gilroy R."/>
        </authorList>
    </citation>
    <scope>NUCLEOTIDE SEQUENCE</scope>
    <source>
        <strain evidence="10">17213</strain>
    </source>
</reference>
<evidence type="ECO:0000313" key="10">
    <source>
        <dbReference type="EMBL" id="MBO8414856.1"/>
    </source>
</evidence>
<keyword evidence="5 7" id="KW-0573">Peptidoglycan synthesis</keyword>
<dbReference type="SUPFAM" id="SSF141523">
    <property type="entry name" value="L,D-transpeptidase catalytic domain-like"/>
    <property type="match status" value="1"/>
</dbReference>
<feature type="domain" description="L,D-TPase catalytic" evidence="9">
    <location>
        <begin position="71"/>
        <end position="207"/>
    </location>
</feature>
<gene>
    <name evidence="10" type="ORF">IAB19_00535</name>
</gene>
<dbReference type="Pfam" id="PF03734">
    <property type="entry name" value="YkuD"/>
    <property type="match status" value="1"/>
</dbReference>
<keyword evidence="8" id="KW-0732">Signal</keyword>
<dbReference type="CDD" id="cd16913">
    <property type="entry name" value="YkuD_like"/>
    <property type="match status" value="1"/>
</dbReference>
<proteinExistence type="inferred from homology"/>
<feature type="signal peptide" evidence="8">
    <location>
        <begin position="1"/>
        <end position="23"/>
    </location>
</feature>
<evidence type="ECO:0000256" key="5">
    <source>
        <dbReference type="ARBA" id="ARBA00022984"/>
    </source>
</evidence>
<comment type="pathway">
    <text evidence="1 7">Cell wall biogenesis; peptidoglycan biosynthesis.</text>
</comment>
<dbReference type="Proteomes" id="UP000823631">
    <property type="component" value="Unassembled WGS sequence"/>
</dbReference>
<dbReference type="PANTHER" id="PTHR36699">
    <property type="entry name" value="LD-TRANSPEPTIDASE"/>
    <property type="match status" value="1"/>
</dbReference>
<accession>A0A9D9DB70</accession>
<dbReference type="GO" id="GO:0004180">
    <property type="term" value="F:carboxypeptidase activity"/>
    <property type="evidence" value="ECO:0007669"/>
    <property type="project" value="UniProtKB-ARBA"/>
</dbReference>
<evidence type="ECO:0000256" key="6">
    <source>
        <dbReference type="ARBA" id="ARBA00023316"/>
    </source>
</evidence>
<evidence type="ECO:0000256" key="8">
    <source>
        <dbReference type="SAM" id="SignalP"/>
    </source>
</evidence>
<dbReference type="PANTHER" id="PTHR36699:SF1">
    <property type="entry name" value="L,D-TRANSPEPTIDASE YAFK-RELATED"/>
    <property type="match status" value="1"/>
</dbReference>
<sequence>MPVKALLLAFFLTALPLTATVQAAALPPELLSAATLENIEYDPDFDYQRLGKISNLSIFPEGWSAPKNLVDHVVVNKAHHQMFLMRGDEIVRTYWIALSDRPQGDKQYEGDRRTPEGTYTLDYVKPRSYYYKAFHISYPNPQDIAEARAMGRNPGGMIMVHGQPPSNSEYHDSVQRSDWTNGCIAILNPEMDEFISLVDPGTPITINP</sequence>
<keyword evidence="4 7" id="KW-0133">Cell shape</keyword>
<evidence type="ECO:0000259" key="9">
    <source>
        <dbReference type="PROSITE" id="PS52029"/>
    </source>
</evidence>
<keyword evidence="6 7" id="KW-0961">Cell wall biogenesis/degradation</keyword>
<evidence type="ECO:0000313" key="11">
    <source>
        <dbReference type="Proteomes" id="UP000823631"/>
    </source>
</evidence>
<dbReference type="PROSITE" id="PS52029">
    <property type="entry name" value="LD_TPASE"/>
    <property type="match status" value="1"/>
</dbReference>
<feature type="chain" id="PRO_5039600774" evidence="8">
    <location>
        <begin position="24"/>
        <end position="208"/>
    </location>
</feature>
<dbReference type="EMBL" id="JADINH010000006">
    <property type="protein sequence ID" value="MBO8414856.1"/>
    <property type="molecule type" value="Genomic_DNA"/>
</dbReference>
<protein>
    <submittedName>
        <fullName evidence="10">L,D-transpeptidase family protein</fullName>
    </submittedName>
</protein>
<dbReference type="InterPro" id="IPR038063">
    <property type="entry name" value="Transpep_catalytic_dom"/>
</dbReference>
<feature type="active site" description="Nucleophile" evidence="7">
    <location>
        <position position="183"/>
    </location>
</feature>
<comment type="caution">
    <text evidence="10">The sequence shown here is derived from an EMBL/GenBank/DDBJ whole genome shotgun (WGS) entry which is preliminary data.</text>
</comment>
<evidence type="ECO:0000256" key="4">
    <source>
        <dbReference type="ARBA" id="ARBA00022960"/>
    </source>
</evidence>
<dbReference type="GO" id="GO:0009252">
    <property type="term" value="P:peptidoglycan biosynthetic process"/>
    <property type="evidence" value="ECO:0007669"/>
    <property type="project" value="UniProtKB-KW"/>
</dbReference>